<dbReference type="STRING" id="94643.A0A2A9M1L2"/>
<dbReference type="SUPFAM" id="SSF57802">
    <property type="entry name" value="Rubredoxin-like"/>
    <property type="match status" value="1"/>
</dbReference>
<evidence type="ECO:0000313" key="3">
    <source>
        <dbReference type="EMBL" id="PFH31859.1"/>
    </source>
</evidence>
<proteinExistence type="predicted"/>
<dbReference type="AlphaFoldDB" id="A0A2A9M1L2"/>
<dbReference type="Pfam" id="PF01215">
    <property type="entry name" value="COX5B"/>
    <property type="match status" value="1"/>
</dbReference>
<organism evidence="3 4">
    <name type="scientific">Besnoitia besnoiti</name>
    <name type="common">Apicomplexan protozoan</name>
    <dbReference type="NCBI Taxonomy" id="94643"/>
    <lineage>
        <taxon>Eukaryota</taxon>
        <taxon>Sar</taxon>
        <taxon>Alveolata</taxon>
        <taxon>Apicomplexa</taxon>
        <taxon>Conoidasida</taxon>
        <taxon>Coccidia</taxon>
        <taxon>Eucoccidiorida</taxon>
        <taxon>Eimeriorina</taxon>
        <taxon>Sarcocystidae</taxon>
        <taxon>Besnoitia</taxon>
    </lineage>
</organism>
<dbReference type="Gene3D" id="2.60.11.10">
    <property type="entry name" value="Cytochrome c oxidase, subunit Vb"/>
    <property type="match status" value="1"/>
</dbReference>
<comment type="caution">
    <text evidence="3">The sequence shown here is derived from an EMBL/GenBank/DDBJ whole genome shotgun (WGS) entry which is preliminary data.</text>
</comment>
<dbReference type="GO" id="GO:0006123">
    <property type="term" value="P:mitochondrial electron transport, cytochrome c to oxygen"/>
    <property type="evidence" value="ECO:0007669"/>
    <property type="project" value="InterPro"/>
</dbReference>
<dbReference type="EMBL" id="NWUJ01000013">
    <property type="protein sequence ID" value="PFH31859.1"/>
    <property type="molecule type" value="Genomic_DNA"/>
</dbReference>
<dbReference type="Proteomes" id="UP000224006">
    <property type="component" value="Chromosome XII"/>
</dbReference>
<dbReference type="InterPro" id="IPR036972">
    <property type="entry name" value="Cyt_c_oxidase_su5b_sf"/>
</dbReference>
<sequence length="304" mass="34111">MSVGRLSQQLLASGAAPARNFFSTLSGRGSSLSAKSFSSLSRLPSSRLCGAASSSLSPASAGQPAFAYSAKRSYLHFERTMPEDFELPSDTMPKNVAELMSKNPKDLDFFENYWYWKLRGEAVVLDPASLPRKSYKQLARDMGMQIVTEETEHMVGLLELYEHLRSAAFVGPFGTVEKPVLCPSVTTDRIVGCTGGTGEKEHVPLWFRCREGFLYRCGECDQIFMLVRVFYSLPDGKDPFPVDPDVEDVFDMKLLEKGQKMWNCNEYVRWPAGHQAYSELFLEGKWGNEIPRRLAEELKEITAA</sequence>
<dbReference type="KEGG" id="bbes:BESB_023510"/>
<keyword evidence="2" id="KW-0862">Zinc</keyword>
<evidence type="ECO:0000313" key="4">
    <source>
        <dbReference type="Proteomes" id="UP000224006"/>
    </source>
</evidence>
<dbReference type="VEuPathDB" id="ToxoDB:BESB_023510"/>
<evidence type="ECO:0000256" key="2">
    <source>
        <dbReference type="ARBA" id="ARBA00022833"/>
    </source>
</evidence>
<reference evidence="3 4" key="1">
    <citation type="submission" date="2017-09" db="EMBL/GenBank/DDBJ databases">
        <title>Genome sequencing of Besnoitia besnoiti strain Bb-Ger1.</title>
        <authorList>
            <person name="Schares G."/>
            <person name="Venepally P."/>
            <person name="Lorenzi H.A."/>
        </authorList>
    </citation>
    <scope>NUCLEOTIDE SEQUENCE [LARGE SCALE GENOMIC DNA]</scope>
    <source>
        <strain evidence="3 4">Bb-Ger1</strain>
    </source>
</reference>
<keyword evidence="1" id="KW-0479">Metal-binding</keyword>
<name>A0A2A9M1L2_BESBE</name>
<dbReference type="PROSITE" id="PS51359">
    <property type="entry name" value="COX5B_2"/>
    <property type="match status" value="1"/>
</dbReference>
<dbReference type="GO" id="GO:0005740">
    <property type="term" value="C:mitochondrial envelope"/>
    <property type="evidence" value="ECO:0007669"/>
    <property type="project" value="InterPro"/>
</dbReference>
<protein>
    <submittedName>
        <fullName evidence="3">Putative cytochrome c oxidase subunit</fullName>
    </submittedName>
</protein>
<accession>A0A2A9M1L2</accession>
<dbReference type="RefSeq" id="XP_029215868.1">
    <property type="nucleotide sequence ID" value="XM_029361053.1"/>
</dbReference>
<dbReference type="GO" id="GO:0045277">
    <property type="term" value="C:respiratory chain complex IV"/>
    <property type="evidence" value="ECO:0007669"/>
    <property type="project" value="InterPro"/>
</dbReference>
<keyword evidence="4" id="KW-1185">Reference proteome</keyword>
<gene>
    <name evidence="3" type="ORF">BESB_023510</name>
</gene>
<dbReference type="PANTHER" id="PTHR10122:SF0">
    <property type="entry name" value="CYTOCHROME C OXIDASE SUBUNIT 5B, ISOFORM A-RELATED"/>
    <property type="match status" value="1"/>
</dbReference>
<dbReference type="GO" id="GO:0046872">
    <property type="term" value="F:metal ion binding"/>
    <property type="evidence" value="ECO:0007669"/>
    <property type="project" value="UniProtKB-KW"/>
</dbReference>
<dbReference type="InterPro" id="IPR002124">
    <property type="entry name" value="Cyt_c_oxidase_su5b"/>
</dbReference>
<evidence type="ECO:0000256" key="1">
    <source>
        <dbReference type="ARBA" id="ARBA00022723"/>
    </source>
</evidence>
<dbReference type="PANTHER" id="PTHR10122">
    <property type="entry name" value="CYTOCHROME C OXIDASE SUBUNIT 5B, MITOCHONDRIAL"/>
    <property type="match status" value="1"/>
</dbReference>
<dbReference type="GeneID" id="40307411"/>
<dbReference type="OrthoDB" id="330723at2759"/>